<evidence type="ECO:0000256" key="1">
    <source>
        <dbReference type="ARBA" id="ARBA00004141"/>
    </source>
</evidence>
<evidence type="ECO:0000313" key="12">
    <source>
        <dbReference type="Proteomes" id="UP000182660"/>
    </source>
</evidence>
<keyword evidence="3" id="KW-0677">Repeat</keyword>
<reference evidence="10 12" key="2">
    <citation type="submission" date="2016-11" db="EMBL/GenBank/DDBJ databases">
        <authorList>
            <person name="Klemetsen T."/>
        </authorList>
    </citation>
    <scope>NUCLEOTIDE SEQUENCE [LARGE SCALE GENOMIC DNA]</scope>
    <source>
        <strain evidence="10">MT 2528</strain>
    </source>
</reference>
<dbReference type="HOGENOM" id="CLU_015237_4_1_6"/>
<evidence type="ECO:0000256" key="5">
    <source>
        <dbReference type="ARBA" id="ARBA00023122"/>
    </source>
</evidence>
<dbReference type="InterPro" id="IPR002550">
    <property type="entry name" value="CNNM"/>
</dbReference>
<dbReference type="Pfam" id="PF00571">
    <property type="entry name" value="CBS"/>
    <property type="match status" value="1"/>
</dbReference>
<proteinExistence type="predicted"/>
<evidence type="ECO:0000313" key="10">
    <source>
        <dbReference type="EMBL" id="SGY84754.1"/>
    </source>
</evidence>
<dbReference type="EMBL" id="FPLD01000131">
    <property type="protein sequence ID" value="SGZ17719.1"/>
    <property type="molecule type" value="Genomic_DNA"/>
</dbReference>
<comment type="subcellular location">
    <subcellularLocation>
        <location evidence="1">Membrane</location>
        <topology evidence="1">Multi-pass membrane protein</topology>
    </subcellularLocation>
</comment>
<evidence type="ECO:0000256" key="8">
    <source>
        <dbReference type="SAM" id="Phobius"/>
    </source>
</evidence>
<dbReference type="PANTHER" id="PTHR22777">
    <property type="entry name" value="HEMOLYSIN-RELATED"/>
    <property type="match status" value="1"/>
</dbReference>
<feature type="domain" description="CNNM transmembrane" evidence="9">
    <location>
        <begin position="1"/>
        <end position="179"/>
    </location>
</feature>
<keyword evidence="6 7" id="KW-0472">Membrane</keyword>
<dbReference type="PROSITE" id="PS51846">
    <property type="entry name" value="CNNM"/>
    <property type="match status" value="1"/>
</dbReference>
<keyword evidence="12" id="KW-1185">Reference proteome</keyword>
<dbReference type="PANTHER" id="PTHR22777:SF4">
    <property type="entry name" value="UPF0053 PROTEIN SLL1254"/>
    <property type="match status" value="1"/>
</dbReference>
<accession>A0A090IB63</accession>
<dbReference type="GeneID" id="61294431"/>
<name>A0A090IB63_9GAMM</name>
<gene>
    <name evidence="10" type="ORF">MT2528_0713</name>
    <name evidence="11" type="ORF">NVI5450_4564</name>
</gene>
<protein>
    <submittedName>
        <fullName evidence="11">Hemolysin</fullName>
    </submittedName>
</protein>
<evidence type="ECO:0000256" key="7">
    <source>
        <dbReference type="PROSITE-ProRule" id="PRU01193"/>
    </source>
</evidence>
<dbReference type="PATRIC" id="fig|80854.5.peg.1060"/>
<dbReference type="EMBL" id="FPLJ01000021">
    <property type="protein sequence ID" value="SGY84754.1"/>
    <property type="molecule type" value="Genomic_DNA"/>
</dbReference>
<evidence type="ECO:0000256" key="6">
    <source>
        <dbReference type="ARBA" id="ARBA00023136"/>
    </source>
</evidence>
<evidence type="ECO:0000256" key="3">
    <source>
        <dbReference type="ARBA" id="ARBA00022737"/>
    </source>
</evidence>
<dbReference type="CDD" id="cd04590">
    <property type="entry name" value="CBS_pair_CorC_HlyC_assoc"/>
    <property type="match status" value="1"/>
</dbReference>
<dbReference type="GO" id="GO:0005886">
    <property type="term" value="C:plasma membrane"/>
    <property type="evidence" value="ECO:0007669"/>
    <property type="project" value="TreeGrafter"/>
</dbReference>
<dbReference type="STRING" id="80854.MVIS_1000"/>
<sequence>MTLLIVYAAISIVISFVCSILEATLLSMTPSYIAKMQCETPILAEKLGKLKDNLDRPLAAILTLNTVAHTAGAAGVGAQVTAMYGSAYLGIASAIMTVLILVLSEIIPKTIGATYWRQLAPSSVTILNVMIVCLKPFIFMSEQITRRIGQGYSHNIDMREEIIAMAHVAKDTNDIDEDESRVIRNILDLHNIKVKDIMTPRGVVSYVDANMNINDFEALMTTIPFSRLPLLSNDEFFGYVHKSDILHHEGETKLLALAKPLEVYLPTQNAEHVFNDMLRSRNHLASIHDELGTWLGIVTMEDILETILGREIVDESDTNVDMRKIAKAKWLKRLAK</sequence>
<dbReference type="SUPFAM" id="SSF54631">
    <property type="entry name" value="CBS-domain pair"/>
    <property type="match status" value="1"/>
</dbReference>
<dbReference type="InterPro" id="IPR000644">
    <property type="entry name" value="CBS_dom"/>
</dbReference>
<feature type="transmembrane region" description="Helical" evidence="8">
    <location>
        <begin position="87"/>
        <end position="107"/>
    </location>
</feature>
<evidence type="ECO:0000256" key="2">
    <source>
        <dbReference type="ARBA" id="ARBA00022692"/>
    </source>
</evidence>
<dbReference type="AlphaFoldDB" id="A0A090IB63"/>
<dbReference type="Proteomes" id="UP000182660">
    <property type="component" value="Unassembled WGS sequence"/>
</dbReference>
<keyword evidence="5" id="KW-0129">CBS domain</keyword>
<dbReference type="KEGG" id="mvs:MVIS_1000"/>
<keyword evidence="4 7" id="KW-1133">Transmembrane helix</keyword>
<evidence type="ECO:0000313" key="11">
    <source>
        <dbReference type="EMBL" id="SGZ17719.1"/>
    </source>
</evidence>
<feature type="transmembrane region" description="Helical" evidence="8">
    <location>
        <begin position="6"/>
        <end position="26"/>
    </location>
</feature>
<reference evidence="11 13" key="1">
    <citation type="submission" date="2016-11" db="EMBL/GenBank/DDBJ databases">
        <authorList>
            <person name="Jaros S."/>
            <person name="Januszkiewicz K."/>
            <person name="Wedrychowicz H."/>
        </authorList>
    </citation>
    <scope>NUCLEOTIDE SEQUENCE [LARGE SCALE GENOMIC DNA]</scope>
    <source>
        <strain evidence="11">NVI 5450</strain>
    </source>
</reference>
<dbReference type="OrthoDB" id="9798188at2"/>
<evidence type="ECO:0000259" key="9">
    <source>
        <dbReference type="PROSITE" id="PS51846"/>
    </source>
</evidence>
<dbReference type="Proteomes" id="UP000183794">
    <property type="component" value="Unassembled WGS sequence"/>
</dbReference>
<dbReference type="InterPro" id="IPR046342">
    <property type="entry name" value="CBS_dom_sf"/>
</dbReference>
<evidence type="ECO:0000313" key="13">
    <source>
        <dbReference type="Proteomes" id="UP000183794"/>
    </source>
</evidence>
<dbReference type="Pfam" id="PF01595">
    <property type="entry name" value="CNNM"/>
    <property type="match status" value="1"/>
</dbReference>
<organism evidence="11 13">
    <name type="scientific">Moritella viscosa</name>
    <dbReference type="NCBI Taxonomy" id="80854"/>
    <lineage>
        <taxon>Bacteria</taxon>
        <taxon>Pseudomonadati</taxon>
        <taxon>Pseudomonadota</taxon>
        <taxon>Gammaproteobacteria</taxon>
        <taxon>Alteromonadales</taxon>
        <taxon>Moritellaceae</taxon>
        <taxon>Moritella</taxon>
    </lineage>
</organism>
<feature type="transmembrane region" description="Helical" evidence="8">
    <location>
        <begin position="119"/>
        <end position="138"/>
    </location>
</feature>
<dbReference type="RefSeq" id="WP_045109390.1">
    <property type="nucleotide sequence ID" value="NZ_CAWQZC010000038.1"/>
</dbReference>
<evidence type="ECO:0000256" key="4">
    <source>
        <dbReference type="ARBA" id="ARBA00022989"/>
    </source>
</evidence>
<keyword evidence="2 7" id="KW-0812">Transmembrane</keyword>
<dbReference type="Gene3D" id="3.10.580.10">
    <property type="entry name" value="CBS-domain"/>
    <property type="match status" value="1"/>
</dbReference>
<dbReference type="InterPro" id="IPR044751">
    <property type="entry name" value="Ion_transp-like_CBS"/>
</dbReference>